<evidence type="ECO:0000313" key="2">
    <source>
        <dbReference type="EMBL" id="QDT35683.1"/>
    </source>
</evidence>
<dbReference type="PANTHER" id="PTHR33490">
    <property type="entry name" value="BLR5614 PROTEIN-RELATED"/>
    <property type="match status" value="1"/>
</dbReference>
<feature type="domain" description="Transglutaminase-like" evidence="1">
    <location>
        <begin position="420"/>
        <end position="482"/>
    </location>
</feature>
<sequence>MSYFKTNWRVAILPLIVAIGCSDSPAEQIVIVPNRKTEPSSQPPTNPGGRLTEAGDTVFGDPFAEKWDLIRIGDARVGYARTQRRVQEGRVSIDQETRMTIRRFGKDLQIITRLKTEEEEKSGRLLAFSHVLENPPAAPVRRAGRIVGDNVELEVTIDGKTKEKVLGWEYGLKSIDWPERLFLRDKPIAGETMKFRAYLPEMEESADYTMRAMEPKRVKMFDGSLIELTPVTISSSLMPQSPMTAYVDDRGVIRATEQRAAGQTIRTDRVTAGVALEEISGKELDFALKTLIDVTPLVRAHRREEIVYRVTIADRDPTELLPITDFQQVEPDEEAGSALVTVTAVEIPDTRRPVRGSPGEEYIKPSAMIQSRDPYVGQLVRQAVGSETDPGRVAVAMEKYVARKMDSTDLSTGMASASEIARSMKGDCTEHAVLLAAMLRARKIPSRVAIGLVYIQRRSQMGWHMWTEAYLGGKWVPLDATLGSGGIGPAHLKLADASFADDGPAPLSAMLPVMDFIGEASVEIVEVK</sequence>
<dbReference type="AlphaFoldDB" id="A0A517QVP0"/>
<dbReference type="RefSeq" id="WP_145361957.1">
    <property type="nucleotide sequence ID" value="NZ_CP036268.1"/>
</dbReference>
<protein>
    <submittedName>
        <fullName evidence="2">Transglutaminase-like superfamily protein</fullName>
    </submittedName>
</protein>
<dbReference type="InterPro" id="IPR002931">
    <property type="entry name" value="Transglutaminase-like"/>
</dbReference>
<dbReference type="SMART" id="SM00460">
    <property type="entry name" value="TGc"/>
    <property type="match status" value="1"/>
</dbReference>
<dbReference type="PROSITE" id="PS51257">
    <property type="entry name" value="PROKAR_LIPOPROTEIN"/>
    <property type="match status" value="1"/>
</dbReference>
<dbReference type="Gene3D" id="3.10.620.30">
    <property type="match status" value="1"/>
</dbReference>
<accession>A0A517QVP0</accession>
<name>A0A517QVP0_9PLAN</name>
<organism evidence="2 3">
    <name type="scientific">Stratiformator vulcanicus</name>
    <dbReference type="NCBI Taxonomy" id="2527980"/>
    <lineage>
        <taxon>Bacteria</taxon>
        <taxon>Pseudomonadati</taxon>
        <taxon>Planctomycetota</taxon>
        <taxon>Planctomycetia</taxon>
        <taxon>Planctomycetales</taxon>
        <taxon>Planctomycetaceae</taxon>
        <taxon>Stratiformator</taxon>
    </lineage>
</organism>
<dbReference type="SUPFAM" id="SSF54001">
    <property type="entry name" value="Cysteine proteinases"/>
    <property type="match status" value="1"/>
</dbReference>
<dbReference type="Pfam" id="PF01841">
    <property type="entry name" value="Transglut_core"/>
    <property type="match status" value="1"/>
</dbReference>
<dbReference type="InterPro" id="IPR038765">
    <property type="entry name" value="Papain-like_cys_pep_sf"/>
</dbReference>
<dbReference type="Proteomes" id="UP000317318">
    <property type="component" value="Chromosome"/>
</dbReference>
<dbReference type="KEGG" id="svp:Pan189_00360"/>
<dbReference type="OrthoDB" id="9804872at2"/>
<dbReference type="EMBL" id="CP036268">
    <property type="protein sequence ID" value="QDT35683.1"/>
    <property type="molecule type" value="Genomic_DNA"/>
</dbReference>
<gene>
    <name evidence="2" type="ORF">Pan189_00360</name>
</gene>
<reference evidence="2 3" key="1">
    <citation type="submission" date="2019-02" db="EMBL/GenBank/DDBJ databases">
        <title>Deep-cultivation of Planctomycetes and their phenomic and genomic characterization uncovers novel biology.</title>
        <authorList>
            <person name="Wiegand S."/>
            <person name="Jogler M."/>
            <person name="Boedeker C."/>
            <person name="Pinto D."/>
            <person name="Vollmers J."/>
            <person name="Rivas-Marin E."/>
            <person name="Kohn T."/>
            <person name="Peeters S.H."/>
            <person name="Heuer A."/>
            <person name="Rast P."/>
            <person name="Oberbeckmann S."/>
            <person name="Bunk B."/>
            <person name="Jeske O."/>
            <person name="Meyerdierks A."/>
            <person name="Storesund J.E."/>
            <person name="Kallscheuer N."/>
            <person name="Luecker S."/>
            <person name="Lage O.M."/>
            <person name="Pohl T."/>
            <person name="Merkel B.J."/>
            <person name="Hornburger P."/>
            <person name="Mueller R.-W."/>
            <person name="Bruemmer F."/>
            <person name="Labrenz M."/>
            <person name="Spormann A.M."/>
            <person name="Op den Camp H."/>
            <person name="Overmann J."/>
            <person name="Amann R."/>
            <person name="Jetten M.S.M."/>
            <person name="Mascher T."/>
            <person name="Medema M.H."/>
            <person name="Devos D.P."/>
            <person name="Kaster A.-K."/>
            <person name="Ovreas L."/>
            <person name="Rohde M."/>
            <person name="Galperin M.Y."/>
            <person name="Jogler C."/>
        </authorList>
    </citation>
    <scope>NUCLEOTIDE SEQUENCE [LARGE SCALE GENOMIC DNA]</scope>
    <source>
        <strain evidence="2 3">Pan189</strain>
    </source>
</reference>
<dbReference type="PANTHER" id="PTHR33490:SF3">
    <property type="entry name" value="CONSERVED INTEGRAL MEMBRANE PROTEIN"/>
    <property type="match status" value="1"/>
</dbReference>
<keyword evidence="3" id="KW-1185">Reference proteome</keyword>
<evidence type="ECO:0000259" key="1">
    <source>
        <dbReference type="SMART" id="SM00460"/>
    </source>
</evidence>
<proteinExistence type="predicted"/>
<evidence type="ECO:0000313" key="3">
    <source>
        <dbReference type="Proteomes" id="UP000317318"/>
    </source>
</evidence>